<proteinExistence type="predicted"/>
<dbReference type="OrthoDB" id="674560at2"/>
<accession>A0A3G6MC17</accession>
<dbReference type="KEGG" id="ccau:EG346_20905"/>
<name>A0A3G6MC17_CHRCU</name>
<dbReference type="AlphaFoldDB" id="A0A3G6MC17"/>
<keyword evidence="2" id="KW-1185">Reference proteome</keyword>
<organism evidence="1 2">
    <name type="scientific">Chryseobacterium carnipullorum</name>
    <dbReference type="NCBI Taxonomy" id="1124835"/>
    <lineage>
        <taxon>Bacteria</taxon>
        <taxon>Pseudomonadati</taxon>
        <taxon>Bacteroidota</taxon>
        <taxon>Flavobacteriia</taxon>
        <taxon>Flavobacteriales</taxon>
        <taxon>Weeksellaceae</taxon>
        <taxon>Chryseobacterium group</taxon>
        <taxon>Chryseobacterium</taxon>
    </lineage>
</organism>
<gene>
    <name evidence="1" type="ORF">EG346_20905</name>
</gene>
<dbReference type="Proteomes" id="UP000273270">
    <property type="component" value="Chromosome"/>
</dbReference>
<evidence type="ECO:0000313" key="2">
    <source>
        <dbReference type="Proteomes" id="UP000273270"/>
    </source>
</evidence>
<dbReference type="RefSeq" id="WP_123881222.1">
    <property type="nucleotide sequence ID" value="NZ_CP033920.1"/>
</dbReference>
<evidence type="ECO:0000313" key="1">
    <source>
        <dbReference type="EMBL" id="AZA50489.1"/>
    </source>
</evidence>
<protein>
    <submittedName>
        <fullName evidence="1">Uncharacterized protein</fullName>
    </submittedName>
</protein>
<sequence>MTQDSLEENIRSIAVQLIQWAEYRCWNKISDHLTFIVSDCNEFGENFRERRKLRNKINKYKRPMPLDAAIELLKKEYPDLYDINLYIFKALHKETVIEIQYYRKSNGEPDYYEKIKDHPPMLHAKITQPGYSLEGEKFDINWESGGGLRHYWKSFLYELKYGRKIKKVKKIDHCPI</sequence>
<reference evidence="2" key="1">
    <citation type="submission" date="2018-11" db="EMBL/GenBank/DDBJ databases">
        <title>Proposal to divide the Flavobacteriaceae and reorganize its genera based on Amino Acid Identity values calculated from whole genome sequences.</title>
        <authorList>
            <person name="Nicholson A.C."/>
            <person name="Gulvik C.A."/>
            <person name="Whitney A.M."/>
            <person name="Humrighouse B.W."/>
            <person name="Bell M."/>
            <person name="Holmes B."/>
            <person name="Steigerwalt A.G."/>
            <person name="Villarma A."/>
            <person name="Sheth M."/>
            <person name="Batra D."/>
            <person name="Pryor J."/>
            <person name="Bernardet J.-F."/>
            <person name="Hugo C."/>
            <person name="Kampfer P."/>
            <person name="Newman J."/>
            <person name="McQuiston J.R."/>
        </authorList>
    </citation>
    <scope>NUCLEOTIDE SEQUENCE [LARGE SCALE GENOMIC DNA]</scope>
    <source>
        <strain evidence="2">G0188</strain>
    </source>
</reference>
<dbReference type="EMBL" id="CP033920">
    <property type="protein sequence ID" value="AZA50489.1"/>
    <property type="molecule type" value="Genomic_DNA"/>
</dbReference>